<sequence>MVFCKFFKLRWVTLKEGCNPNVERIDVAFGIQLATLMEKVHAMYPSHTNWLQIQATRQKAGETCDDYRSQMEECFQKFSSLAVDNPAHGDLLKTLVVNGLFPHIKEKELMHENYGFGSVSAPFAAMCGWARLAYLLFHILLFLSLRN</sequence>
<reference evidence="1" key="1">
    <citation type="journal article" date="2023" name="Science">
        <title>Genome structures resolve the early diversification of teleost fishes.</title>
        <authorList>
            <person name="Parey E."/>
            <person name="Louis A."/>
            <person name="Montfort J."/>
            <person name="Bouchez O."/>
            <person name="Roques C."/>
            <person name="Iampietro C."/>
            <person name="Lluch J."/>
            <person name="Castinel A."/>
            <person name="Donnadieu C."/>
            <person name="Desvignes T."/>
            <person name="Floi Bucao C."/>
            <person name="Jouanno E."/>
            <person name="Wen M."/>
            <person name="Mejri S."/>
            <person name="Dirks R."/>
            <person name="Jansen H."/>
            <person name="Henkel C."/>
            <person name="Chen W.J."/>
            <person name="Zahm M."/>
            <person name="Cabau C."/>
            <person name="Klopp C."/>
            <person name="Thompson A.W."/>
            <person name="Robinson-Rechavi M."/>
            <person name="Braasch I."/>
            <person name="Lecointre G."/>
            <person name="Bobe J."/>
            <person name="Postlethwait J.H."/>
            <person name="Berthelot C."/>
            <person name="Roest Crollius H."/>
            <person name="Guiguen Y."/>
        </authorList>
    </citation>
    <scope>NUCLEOTIDE SEQUENCE</scope>
    <source>
        <strain evidence="1">NC1722</strain>
    </source>
</reference>
<evidence type="ECO:0000313" key="1">
    <source>
        <dbReference type="EMBL" id="KAJ8398031.1"/>
    </source>
</evidence>
<protein>
    <submittedName>
        <fullName evidence="1">Uncharacterized protein</fullName>
    </submittedName>
</protein>
<keyword evidence="2" id="KW-1185">Reference proteome</keyword>
<comment type="caution">
    <text evidence="1">The sequence shown here is derived from an EMBL/GenBank/DDBJ whole genome shotgun (WGS) entry which is preliminary data.</text>
</comment>
<evidence type="ECO:0000313" key="2">
    <source>
        <dbReference type="Proteomes" id="UP001221898"/>
    </source>
</evidence>
<gene>
    <name evidence="1" type="ORF">AAFF_G00431080</name>
</gene>
<proteinExistence type="predicted"/>
<organism evidence="1 2">
    <name type="scientific">Aldrovandia affinis</name>
    <dbReference type="NCBI Taxonomy" id="143900"/>
    <lineage>
        <taxon>Eukaryota</taxon>
        <taxon>Metazoa</taxon>
        <taxon>Chordata</taxon>
        <taxon>Craniata</taxon>
        <taxon>Vertebrata</taxon>
        <taxon>Euteleostomi</taxon>
        <taxon>Actinopterygii</taxon>
        <taxon>Neopterygii</taxon>
        <taxon>Teleostei</taxon>
        <taxon>Notacanthiformes</taxon>
        <taxon>Halosauridae</taxon>
        <taxon>Aldrovandia</taxon>
    </lineage>
</organism>
<name>A0AAD7SB07_9TELE</name>
<dbReference type="AlphaFoldDB" id="A0AAD7SB07"/>
<dbReference type="EMBL" id="JAINUG010000093">
    <property type="protein sequence ID" value="KAJ8398031.1"/>
    <property type="molecule type" value="Genomic_DNA"/>
</dbReference>
<accession>A0AAD7SB07</accession>
<dbReference type="Proteomes" id="UP001221898">
    <property type="component" value="Unassembled WGS sequence"/>
</dbReference>